<gene>
    <name evidence="3" type="ORF">C1I64_09270</name>
</gene>
<evidence type="ECO:0000259" key="2">
    <source>
        <dbReference type="PROSITE" id="PS50927"/>
    </source>
</evidence>
<dbReference type="InterPro" id="IPR001480">
    <property type="entry name" value="Bulb-type_lectin_dom"/>
</dbReference>
<dbReference type="Proteomes" id="UP000285317">
    <property type="component" value="Chromosome"/>
</dbReference>
<feature type="region of interest" description="Disordered" evidence="1">
    <location>
        <begin position="147"/>
        <end position="167"/>
    </location>
</feature>
<dbReference type="EMBL" id="CP028137">
    <property type="protein sequence ID" value="AZZ52223.1"/>
    <property type="molecule type" value="Genomic_DNA"/>
</dbReference>
<evidence type="ECO:0000313" key="4">
    <source>
        <dbReference type="Proteomes" id="UP000285317"/>
    </source>
</evidence>
<feature type="domain" description="Bulb-type lectin" evidence="2">
    <location>
        <begin position="71"/>
        <end position="167"/>
    </location>
</feature>
<accession>A0A3T0T0W3</accession>
<sequence>MLRAVSGCRVRTDAVPFERPSPVFLPPRSRLAAAVVAAAVVSASGVAAAPALAAPATSFSVVRLAAAVTVGDTLAPGTALHVDEQLTSANGQYRLVMQGDGNVVLYSASGGVEWTTGTRGSGNYFTLQNDGNIVVYTEGGAPLWVSGSSGHEQPDRLVLQDDGNLVS</sequence>
<dbReference type="SUPFAM" id="SSF51110">
    <property type="entry name" value="alpha-D-mannose-specific plant lectins"/>
    <property type="match status" value="1"/>
</dbReference>
<evidence type="ECO:0000256" key="1">
    <source>
        <dbReference type="SAM" id="MobiDB-lite"/>
    </source>
</evidence>
<evidence type="ECO:0000313" key="3">
    <source>
        <dbReference type="EMBL" id="AZZ52223.1"/>
    </source>
</evidence>
<dbReference type="PROSITE" id="PS50927">
    <property type="entry name" value="BULB_LECTIN"/>
    <property type="match status" value="1"/>
</dbReference>
<dbReference type="InterPro" id="IPR036426">
    <property type="entry name" value="Bulb-type_lectin_dom_sf"/>
</dbReference>
<dbReference type="AlphaFoldDB" id="A0A3T0T0W3"/>
<dbReference type="Gene3D" id="2.90.10.10">
    <property type="entry name" value="Bulb-type lectin domain"/>
    <property type="match status" value="2"/>
</dbReference>
<dbReference type="KEGG" id="rfs:C1I64_09270"/>
<reference evidence="3 4" key="1">
    <citation type="submission" date="2018-03" db="EMBL/GenBank/DDBJ databases">
        <title>Bacteriophage NCPPB3778 and a type I-E CRISPR drive the evolution of the US Biological Select Agent, Rathayibacter toxicus.</title>
        <authorList>
            <person name="Davis E.W.II."/>
            <person name="Tabima J.F."/>
            <person name="Weisberg A.J."/>
            <person name="Dantas Lopes L."/>
            <person name="Wiseman M.S."/>
            <person name="Wiseman M.S."/>
            <person name="Pupko T."/>
            <person name="Belcher M.S."/>
            <person name="Sechler A.J."/>
            <person name="Tancos M.A."/>
            <person name="Schroeder B.K."/>
            <person name="Murray T.D."/>
            <person name="Luster D.G."/>
            <person name="Schneider W.L."/>
            <person name="Rogers E."/>
            <person name="Andreote F.D."/>
            <person name="Grunwald N.J."/>
            <person name="Putnam M.L."/>
            <person name="Chang J.H."/>
        </authorList>
    </citation>
    <scope>NUCLEOTIDE SEQUENCE [LARGE SCALE GENOMIC DNA]</scope>
    <source>
        <strain evidence="3 4">DSM 15932</strain>
    </source>
</reference>
<proteinExistence type="predicted"/>
<protein>
    <recommendedName>
        <fullName evidence="2">Bulb-type lectin domain-containing protein</fullName>
    </recommendedName>
</protein>
<name>A0A3T0T0W3_9MICO</name>
<dbReference type="SMART" id="SM00108">
    <property type="entry name" value="B_lectin"/>
    <property type="match status" value="1"/>
</dbReference>
<organism evidence="3 4">
    <name type="scientific">Rathayibacter festucae DSM 15932</name>
    <dbReference type="NCBI Taxonomy" id="1328866"/>
    <lineage>
        <taxon>Bacteria</taxon>
        <taxon>Bacillati</taxon>
        <taxon>Actinomycetota</taxon>
        <taxon>Actinomycetes</taxon>
        <taxon>Micrococcales</taxon>
        <taxon>Microbacteriaceae</taxon>
        <taxon>Rathayibacter</taxon>
    </lineage>
</organism>